<sequence length="173" mass="18222">MVNVFPTISSATCPLSPLSTLNHGETKEADCHARFALRRAAPLGDSELQASRRSSGPPERPPDRTPLPSQHPDEGLTNWSVSAVGSPARTCDGAAILAKRTRDGGAAEKGQDVPRRRLHGRRRGRGVDSGAAADRRAAGGAGEMQEGARPGGPRSERMQEGTQTVGPRSEEGK</sequence>
<dbReference type="Proteomes" id="UP000266841">
    <property type="component" value="Unassembled WGS sequence"/>
</dbReference>
<feature type="region of interest" description="Disordered" evidence="1">
    <location>
        <begin position="39"/>
        <end position="173"/>
    </location>
</feature>
<evidence type="ECO:0000256" key="1">
    <source>
        <dbReference type="SAM" id="MobiDB-lite"/>
    </source>
</evidence>
<keyword evidence="3" id="KW-1185">Reference proteome</keyword>
<dbReference type="AlphaFoldDB" id="K0RTA2"/>
<feature type="compositionally biased region" description="Basic and acidic residues" evidence="1">
    <location>
        <begin position="100"/>
        <end position="115"/>
    </location>
</feature>
<protein>
    <submittedName>
        <fullName evidence="2">Uncharacterized protein</fullName>
    </submittedName>
</protein>
<reference evidence="2 3" key="1">
    <citation type="journal article" date="2012" name="Genome Biol.">
        <title>Genome and low-iron response of an oceanic diatom adapted to chronic iron limitation.</title>
        <authorList>
            <person name="Lommer M."/>
            <person name="Specht M."/>
            <person name="Roy A.S."/>
            <person name="Kraemer L."/>
            <person name="Andreson R."/>
            <person name="Gutowska M.A."/>
            <person name="Wolf J."/>
            <person name="Bergner S.V."/>
            <person name="Schilhabel M.B."/>
            <person name="Klostermeier U.C."/>
            <person name="Beiko R.G."/>
            <person name="Rosenstiel P."/>
            <person name="Hippler M."/>
            <person name="Laroche J."/>
        </authorList>
    </citation>
    <scope>NUCLEOTIDE SEQUENCE [LARGE SCALE GENOMIC DNA]</scope>
    <source>
        <strain evidence="2 3">CCMP1005</strain>
    </source>
</reference>
<evidence type="ECO:0000313" key="2">
    <source>
        <dbReference type="EMBL" id="EJK57083.1"/>
    </source>
</evidence>
<accession>K0RTA2</accession>
<dbReference type="EMBL" id="AGNL01029536">
    <property type="protein sequence ID" value="EJK57083.1"/>
    <property type="molecule type" value="Genomic_DNA"/>
</dbReference>
<proteinExistence type="predicted"/>
<gene>
    <name evidence="2" type="ORF">THAOC_22913</name>
</gene>
<comment type="caution">
    <text evidence="2">The sequence shown here is derived from an EMBL/GenBank/DDBJ whole genome shotgun (WGS) entry which is preliminary data.</text>
</comment>
<organism evidence="2 3">
    <name type="scientific">Thalassiosira oceanica</name>
    <name type="common">Marine diatom</name>
    <dbReference type="NCBI Taxonomy" id="159749"/>
    <lineage>
        <taxon>Eukaryota</taxon>
        <taxon>Sar</taxon>
        <taxon>Stramenopiles</taxon>
        <taxon>Ochrophyta</taxon>
        <taxon>Bacillariophyta</taxon>
        <taxon>Coscinodiscophyceae</taxon>
        <taxon>Thalassiosirophycidae</taxon>
        <taxon>Thalassiosirales</taxon>
        <taxon>Thalassiosiraceae</taxon>
        <taxon>Thalassiosira</taxon>
    </lineage>
</organism>
<name>K0RTA2_THAOC</name>
<evidence type="ECO:0000313" key="3">
    <source>
        <dbReference type="Proteomes" id="UP000266841"/>
    </source>
</evidence>